<dbReference type="GO" id="GO:0006281">
    <property type="term" value="P:DNA repair"/>
    <property type="evidence" value="ECO:0007669"/>
    <property type="project" value="UniProtKB-KW"/>
</dbReference>
<protein>
    <submittedName>
        <fullName evidence="6">DNA ligase</fullName>
    </submittedName>
</protein>
<proteinExistence type="predicted"/>
<dbReference type="SUPFAM" id="SSF56091">
    <property type="entry name" value="DNA ligase/mRNA capping enzyme, catalytic domain"/>
    <property type="match status" value="1"/>
</dbReference>
<reference evidence="6" key="1">
    <citation type="submission" date="2020-04" db="EMBL/GenBank/DDBJ databases">
        <title>Description of Shewanella salipaludis sp. nov., isolated from a salt marsh.</title>
        <authorList>
            <person name="Park S."/>
            <person name="Yoon J.-H."/>
        </authorList>
    </citation>
    <scope>NUCLEOTIDE SEQUENCE</scope>
    <source>
        <strain evidence="6">SHSM-M6</strain>
    </source>
</reference>
<keyword evidence="1 6" id="KW-0436">Ligase</keyword>
<dbReference type="PANTHER" id="PTHR47810:SF1">
    <property type="entry name" value="DNA LIGASE B"/>
    <property type="match status" value="1"/>
</dbReference>
<dbReference type="GO" id="GO:0016874">
    <property type="term" value="F:ligase activity"/>
    <property type="evidence" value="ECO:0007669"/>
    <property type="project" value="UniProtKB-KW"/>
</dbReference>
<name>A0A972FR28_9GAMM</name>
<dbReference type="CDD" id="cd07896">
    <property type="entry name" value="Adenylation_kDNA_ligase_like"/>
    <property type="match status" value="1"/>
</dbReference>
<dbReference type="Proteomes" id="UP000737113">
    <property type="component" value="Unassembled WGS sequence"/>
</dbReference>
<evidence type="ECO:0000256" key="3">
    <source>
        <dbReference type="ARBA" id="ARBA00022763"/>
    </source>
</evidence>
<evidence type="ECO:0000256" key="2">
    <source>
        <dbReference type="ARBA" id="ARBA00022705"/>
    </source>
</evidence>
<dbReference type="AlphaFoldDB" id="A0A972FR28"/>
<dbReference type="Gene3D" id="3.30.1490.70">
    <property type="match status" value="1"/>
</dbReference>
<keyword evidence="2" id="KW-0235">DNA replication</keyword>
<evidence type="ECO:0000313" key="6">
    <source>
        <dbReference type="EMBL" id="NMH63709.1"/>
    </source>
</evidence>
<keyword evidence="7" id="KW-1185">Reference proteome</keyword>
<evidence type="ECO:0000259" key="5">
    <source>
        <dbReference type="Pfam" id="PF14743"/>
    </source>
</evidence>
<accession>A0A972FR28</accession>
<dbReference type="InterPro" id="IPR029319">
    <property type="entry name" value="DNA_ligase_OB"/>
</dbReference>
<dbReference type="EMBL" id="JAAXYH010000001">
    <property type="protein sequence ID" value="NMH63709.1"/>
    <property type="molecule type" value="Genomic_DNA"/>
</dbReference>
<dbReference type="CDD" id="cd08041">
    <property type="entry name" value="OBF_kDNA_ligase_like"/>
    <property type="match status" value="1"/>
</dbReference>
<dbReference type="Gene3D" id="2.40.50.140">
    <property type="entry name" value="Nucleic acid-binding proteins"/>
    <property type="match status" value="1"/>
</dbReference>
<keyword evidence="3" id="KW-0227">DNA damage</keyword>
<evidence type="ECO:0000256" key="4">
    <source>
        <dbReference type="ARBA" id="ARBA00023204"/>
    </source>
</evidence>
<evidence type="ECO:0000313" key="7">
    <source>
        <dbReference type="Proteomes" id="UP000737113"/>
    </source>
</evidence>
<comment type="caution">
    <text evidence="6">The sequence shown here is derived from an EMBL/GenBank/DDBJ whole genome shotgun (WGS) entry which is preliminary data.</text>
</comment>
<dbReference type="NCBIfam" id="NF006592">
    <property type="entry name" value="PRK09125.1"/>
    <property type="match status" value="1"/>
</dbReference>
<organism evidence="6 7">
    <name type="scientific">Shewanella salipaludis</name>
    <dbReference type="NCBI Taxonomy" id="2723052"/>
    <lineage>
        <taxon>Bacteria</taxon>
        <taxon>Pseudomonadati</taxon>
        <taxon>Pseudomonadota</taxon>
        <taxon>Gammaproteobacteria</taxon>
        <taxon>Alteromonadales</taxon>
        <taxon>Shewanellaceae</taxon>
        <taxon>Shewanella</taxon>
    </lineage>
</organism>
<evidence type="ECO:0000256" key="1">
    <source>
        <dbReference type="ARBA" id="ARBA00022598"/>
    </source>
</evidence>
<sequence>MSFIGVVTLVLGLSLLLLPLGSSARDLSRPRSKPPLQLASQFTQDIVPAEYLVSEKLDGVRGYWTGSELLTRQGYPIAVPAWFVADFPDYPLDGELWLARGGFEAVSTLVRHGGADDALWHRVSFRVFDLPAYPAVFAERYAFAKAHLNPTSAYLKLIPQFQLDSIASVYAKLDASVAAGAEGLVLHRKHAPYAAGRNQDMMKLKPHYDAEAEVIGYRPGKGQFSGMMGALVVRTPQGLEFSLGIGFNLKQRQQPPAIGTVVTYQYSGLTANGLPRFARFLRIRSD</sequence>
<keyword evidence="4" id="KW-0234">DNA repair</keyword>
<dbReference type="PANTHER" id="PTHR47810">
    <property type="entry name" value="DNA LIGASE"/>
    <property type="match status" value="1"/>
</dbReference>
<dbReference type="RefSeq" id="WP_169562345.1">
    <property type="nucleotide sequence ID" value="NZ_JAAXYH010000001.1"/>
</dbReference>
<dbReference type="GO" id="GO:0006260">
    <property type="term" value="P:DNA replication"/>
    <property type="evidence" value="ECO:0007669"/>
    <property type="project" value="UniProtKB-KW"/>
</dbReference>
<gene>
    <name evidence="6" type="ORF">HC757_00725</name>
</gene>
<dbReference type="InterPro" id="IPR012340">
    <property type="entry name" value="NA-bd_OB-fold"/>
</dbReference>
<dbReference type="SUPFAM" id="SSF50249">
    <property type="entry name" value="Nucleic acid-binding proteins"/>
    <property type="match status" value="1"/>
</dbReference>
<dbReference type="Pfam" id="PF14743">
    <property type="entry name" value="DNA_ligase_OB_2"/>
    <property type="match status" value="1"/>
</dbReference>
<feature type="domain" description="DNA ligase OB-like" evidence="5">
    <location>
        <begin position="219"/>
        <end position="284"/>
    </location>
</feature>
<dbReference type="InterPro" id="IPR050326">
    <property type="entry name" value="NAD_dep_DNA_ligaseB"/>
</dbReference>
<dbReference type="Gene3D" id="3.30.470.30">
    <property type="entry name" value="DNA ligase/mRNA capping enzyme"/>
    <property type="match status" value="1"/>
</dbReference>